<dbReference type="Pfam" id="PF00149">
    <property type="entry name" value="Metallophos"/>
    <property type="match status" value="1"/>
</dbReference>
<name>A0A9E5JVJ1_9GAMM</name>
<dbReference type="Gene3D" id="3.60.21.10">
    <property type="match status" value="1"/>
</dbReference>
<evidence type="ECO:0000313" key="2">
    <source>
        <dbReference type="EMBL" id="NHO65325.1"/>
    </source>
</evidence>
<dbReference type="PANTHER" id="PTHR42850:SF7">
    <property type="entry name" value="BIS(5'-NUCLEOSYL)-TETRAPHOSPHATASE PRPE [ASYMMETRICAL]"/>
    <property type="match status" value="1"/>
</dbReference>
<evidence type="ECO:0000259" key="1">
    <source>
        <dbReference type="Pfam" id="PF00149"/>
    </source>
</evidence>
<organism evidence="2 3">
    <name type="scientific">Pseudomaricurvus hydrocarbonicus</name>
    <dbReference type="NCBI Taxonomy" id="1470433"/>
    <lineage>
        <taxon>Bacteria</taxon>
        <taxon>Pseudomonadati</taxon>
        <taxon>Pseudomonadota</taxon>
        <taxon>Gammaproteobacteria</taxon>
        <taxon>Cellvibrionales</taxon>
        <taxon>Cellvibrionaceae</taxon>
        <taxon>Pseudomaricurvus</taxon>
    </lineage>
</organism>
<proteinExistence type="predicted"/>
<protein>
    <submittedName>
        <fullName evidence="2">Serine/threonine protein phosphatase</fullName>
    </submittedName>
</protein>
<dbReference type="InterPro" id="IPR029052">
    <property type="entry name" value="Metallo-depent_PP-like"/>
</dbReference>
<dbReference type="PRINTS" id="PR00114">
    <property type="entry name" value="STPHPHTASE"/>
</dbReference>
<dbReference type="PANTHER" id="PTHR42850">
    <property type="entry name" value="METALLOPHOSPHOESTERASE"/>
    <property type="match status" value="1"/>
</dbReference>
<dbReference type="InterPro" id="IPR050126">
    <property type="entry name" value="Ap4A_hydrolase"/>
</dbReference>
<dbReference type="SUPFAM" id="SSF56300">
    <property type="entry name" value="Metallo-dependent phosphatases"/>
    <property type="match status" value="1"/>
</dbReference>
<reference evidence="2" key="1">
    <citation type="submission" date="2020-03" db="EMBL/GenBank/DDBJ databases">
        <authorList>
            <person name="Guo F."/>
        </authorList>
    </citation>
    <scope>NUCLEOTIDE SEQUENCE</scope>
    <source>
        <strain evidence="2">JCM 30134</strain>
    </source>
</reference>
<dbReference type="InterPro" id="IPR006186">
    <property type="entry name" value="Ser/Thr-sp_prot-phosphatase"/>
</dbReference>
<dbReference type="EMBL" id="JAAONZ010000004">
    <property type="protein sequence ID" value="NHO65325.1"/>
    <property type="molecule type" value="Genomic_DNA"/>
</dbReference>
<dbReference type="AlphaFoldDB" id="A0A9E5JVJ1"/>
<feature type="domain" description="Calcineurin-like phosphoesterase" evidence="1">
    <location>
        <begin position="23"/>
        <end position="154"/>
    </location>
</feature>
<accession>A0A9E5JVJ1</accession>
<dbReference type="GO" id="GO:0016791">
    <property type="term" value="F:phosphatase activity"/>
    <property type="evidence" value="ECO:0007669"/>
    <property type="project" value="TreeGrafter"/>
</dbReference>
<dbReference type="InterPro" id="IPR004843">
    <property type="entry name" value="Calcineurin-like_PHP"/>
</dbReference>
<sequence>MTLDKALSSQALLTEVLSSQVQVDVFGDIHGCFTALLKLLDRLGYEEQDGVYQHPERLAVFVGDLIDRGPQIRETLDLVYRMHQAGKALMVLGNHEYNAIRFQQEILVYLLAGDDSGIPDRLQRLMKETLDQFRDFPDDWQRFTQWFSALPLYIDAPAFRVVHACWDESLIDEYKSRYPQPELTQEFIAASKQKGSFESQLVDRLTRGTSMPLPDGMQLHSEDGFIRRFFRTKFWEESPKTYGDVVFQPDPLPYDLAEHPIKSHHKGKLLQYDSRAIPVFFGHYWLKGRPKPLQPNVACLDYSAVNFGRLTAYRFSGESVLSEDNFQWVYVERADKGESV</sequence>
<dbReference type="Proteomes" id="UP000787472">
    <property type="component" value="Unassembled WGS sequence"/>
</dbReference>
<dbReference type="GO" id="GO:0005737">
    <property type="term" value="C:cytoplasm"/>
    <property type="evidence" value="ECO:0007669"/>
    <property type="project" value="TreeGrafter"/>
</dbReference>
<keyword evidence="3" id="KW-1185">Reference proteome</keyword>
<gene>
    <name evidence="2" type="ORF">G8770_07200</name>
</gene>
<evidence type="ECO:0000313" key="3">
    <source>
        <dbReference type="Proteomes" id="UP000787472"/>
    </source>
</evidence>
<comment type="caution">
    <text evidence="2">The sequence shown here is derived from an EMBL/GenBank/DDBJ whole genome shotgun (WGS) entry which is preliminary data.</text>
</comment>